<evidence type="ECO:0000256" key="7">
    <source>
        <dbReference type="ARBA" id="ARBA00022840"/>
    </source>
</evidence>
<dbReference type="Gene3D" id="1.20.1560.10">
    <property type="entry name" value="ABC transporter type 1, transmembrane domain"/>
    <property type="match status" value="2"/>
</dbReference>
<sequence length="1361" mass="152828">MRYRIEKELLSLKTTSSICYDDEDVEKRVARDDRIKPQKRLLTPFFKKQIPPIPNDEERIPFAYTKNNLLSETFFTWCFPLVKVGYLRTLVKEDLYKITNGSEFDVKVDVDATFEELQSRMRKYESKWLAKNGIEDTQENRDALKSDPNFHYPNNLLLLSVFHSLGWNFVITILFKALSDIAIALNTLLIRALILFIRSRDAGTISSGKGYGYAIGISLLGLFNGILGAHAFNRAGIVGATIKGVLTKMCLEKSLRLSRKSHSEYPNSYISSLVGNDVFKIDLAVTYLPFAICLPIGLTIAIVLIGVNLGGASLAGIGYFLLATFIFSIILKKLLAWRKLVNVHTDSRVRYIKEILNNMKMIKYYAWEIPFLKMVKNARKNEMDIMLKMQVARNVVTAGAVTLPLVSAMVAFLAMYGQYGGLKNAADIFSSLTLFNILTLHISLFPLAVSSSGDAWIAFKRIQNFLLAEEEKPDSGYHLIPYNNNKSAIKIENGEFTWEFDVDEESESSDDEKSYFGLHEINMEIQHGEFVVITGSIGSGKSSLLAALTNVMTRISGTIDISGSLILCSDPWIQNTSVKNNILFGLKFDEGLYKRVVNCCCLETDFQLLPARDLTEIGERGVNLSGGQKARINLARAVYRCLFMNDTYNIVLFDDVLSAVDAKVGKYIMEECFLGELKGKTRVLATHQLSLVDEADKIVFMNGDGSIDVGTREELCLRNHSFNNLMEFQNGKEGDKEEEEDDKDEDEEDAEVKEKELKLIKKQTTKLDNDGKLIVAETVKENSISSKMFIEYLKSGCGKFGIKFMVGNVILGIMLTTFCMLFENVWLSFWSSIKFERPDKFYIGIYVLITMMFVICAMWEFCVIVYIANRASTILNIKCIERIMFSPMSFFDTTPLGRIINRFTKDTDVLDNEIAEQARLTCMALGNVIGVLILAIIYLPWFAILIPFLIIAIISQFSLYQASSREVKRIEGVARSFVFSTFEETLQGMSTIRAFCAVKQFIDDNAKRINEMNEAYFLSICLMRWFSIVLHVCSSIINLLITILCASGVTSISSASAGLVISYTVHLSLQIVTGTRALGQVEQLMSSVERVGEYATELPQEKSYFEPKAPQNWPIKGSVKFENVWMRYRTGLPHVLKNLSVNFKGGEKIGVCGRTGAGKSSIITGLYRLSELDSGLIEIDGIDVSKIGLFELRSKLSIIPQDPIVFRGTIRRNLDPFGEVSDEILNEAIKIAVPDEKVRINKFSLDGLVEDGGSNFSLGERQIIALCRAMVKDSKILILDEATSSVDYETDCRIQSVINDKFNECTVICIAHRLKTIIGYDKVLVMDAGEAVEFDSPLELWKKGGIFRGMCDKSGITEGDF</sequence>
<proteinExistence type="inferred from homology"/>
<feature type="domain" description="ABC transporter" evidence="12">
    <location>
        <begin position="489"/>
        <end position="728"/>
    </location>
</feature>
<feature type="transmembrane region" description="Helical" evidence="11">
    <location>
        <begin position="395"/>
        <end position="416"/>
    </location>
</feature>
<dbReference type="InterPro" id="IPR003439">
    <property type="entry name" value="ABC_transporter-like_ATP-bd"/>
</dbReference>
<dbReference type="GO" id="GO:0000329">
    <property type="term" value="C:fungal-type vacuole membrane"/>
    <property type="evidence" value="ECO:0007669"/>
    <property type="project" value="UniProtKB-ARBA"/>
</dbReference>
<dbReference type="STRING" id="52247.A0A4V6TTP4"/>
<feature type="transmembrane region" description="Helical" evidence="11">
    <location>
        <begin position="287"/>
        <end position="307"/>
    </location>
</feature>
<dbReference type="InterPro" id="IPR011527">
    <property type="entry name" value="ABC1_TM_dom"/>
</dbReference>
<dbReference type="PROSITE" id="PS50893">
    <property type="entry name" value="ABC_TRANSPORTER_2"/>
    <property type="match status" value="2"/>
</dbReference>
<keyword evidence="8 11" id="KW-1133">Transmembrane helix</keyword>
<dbReference type="FunFam" id="3.40.50.300:FF:000997">
    <property type="entry name" value="Multidrug resistance-associated protein 1"/>
    <property type="match status" value="1"/>
</dbReference>
<dbReference type="SUPFAM" id="SSF52540">
    <property type="entry name" value="P-loop containing nucleoside triphosphate hydrolases"/>
    <property type="match status" value="2"/>
</dbReference>
<dbReference type="InterPro" id="IPR003593">
    <property type="entry name" value="AAA+_ATPase"/>
</dbReference>
<dbReference type="Gene3D" id="3.40.50.300">
    <property type="entry name" value="P-loop containing nucleotide triphosphate hydrolases"/>
    <property type="match status" value="2"/>
</dbReference>
<dbReference type="GO" id="GO:0005886">
    <property type="term" value="C:plasma membrane"/>
    <property type="evidence" value="ECO:0007669"/>
    <property type="project" value="TreeGrafter"/>
</dbReference>
<feature type="transmembrane region" description="Helical" evidence="11">
    <location>
        <begin position="428"/>
        <end position="449"/>
    </location>
</feature>
<evidence type="ECO:0000256" key="4">
    <source>
        <dbReference type="ARBA" id="ARBA00022692"/>
    </source>
</evidence>
<dbReference type="InterPro" id="IPR036640">
    <property type="entry name" value="ABC1_TM_sf"/>
</dbReference>
<comment type="caution">
    <text evidence="14">The sequence shown here is derived from an EMBL/GenBank/DDBJ whole genome shotgun (WGS) entry which is preliminary data.</text>
</comment>
<evidence type="ECO:0000256" key="9">
    <source>
        <dbReference type="ARBA" id="ARBA00023136"/>
    </source>
</evidence>
<dbReference type="SMART" id="SM00382">
    <property type="entry name" value="AAA"/>
    <property type="match status" value="2"/>
</dbReference>
<keyword evidence="6" id="KW-0547">Nucleotide-binding</keyword>
<protein>
    <recommendedName>
        <fullName evidence="16">Oligomycin resistance ATP-dependent permease YOR1</fullName>
    </recommendedName>
</protein>
<keyword evidence="4 11" id="KW-0812">Transmembrane</keyword>
<dbReference type="FunFam" id="1.20.1560.10:FF:000013">
    <property type="entry name" value="ABC transporter C family member 2"/>
    <property type="match status" value="1"/>
</dbReference>
<reference evidence="14 15" key="1">
    <citation type="journal article" date="2019" name="Front. Genet.">
        <title>Whole-Genome Sequencing of the Opportunistic Yeast Pathogen Candida inconspicua Uncovers Its Hybrid Origin.</title>
        <authorList>
            <person name="Mixao V."/>
            <person name="Hansen A.P."/>
            <person name="Saus E."/>
            <person name="Boekhout T."/>
            <person name="Lass-Florl C."/>
            <person name="Gabaldon T."/>
        </authorList>
    </citation>
    <scope>NUCLEOTIDE SEQUENCE [LARGE SCALE GENOMIC DNA]</scope>
    <source>
        <strain evidence="14 15">CBS 180</strain>
    </source>
</reference>
<dbReference type="SUPFAM" id="SSF90123">
    <property type="entry name" value="ABC transporter transmembrane region"/>
    <property type="match status" value="2"/>
</dbReference>
<comment type="subcellular location">
    <subcellularLocation>
        <location evidence="1">Membrane</location>
        <topology evidence="1">Multi-pass membrane protein</topology>
    </subcellularLocation>
</comment>
<dbReference type="CDD" id="cd03250">
    <property type="entry name" value="ABCC_MRP_domain1"/>
    <property type="match status" value="1"/>
</dbReference>
<comment type="similarity">
    <text evidence="2">Belongs to the ABC transporter superfamily. ABCC family. Conjugate transporter (TC 3.A.1.208) subfamily.</text>
</comment>
<feature type="region of interest" description="Disordered" evidence="10">
    <location>
        <begin position="728"/>
        <end position="750"/>
    </location>
</feature>
<dbReference type="PANTHER" id="PTHR24223:SF456">
    <property type="entry name" value="MULTIDRUG RESISTANCE-ASSOCIATED PROTEIN LETHAL(2)03659"/>
    <property type="match status" value="1"/>
</dbReference>
<dbReference type="InterPro" id="IPR050173">
    <property type="entry name" value="ABC_transporter_C-like"/>
</dbReference>
<keyword evidence="9 11" id="KW-0472">Membrane</keyword>
<dbReference type="GO" id="GO:0016887">
    <property type="term" value="F:ATP hydrolysis activity"/>
    <property type="evidence" value="ECO:0007669"/>
    <property type="project" value="InterPro"/>
</dbReference>
<keyword evidence="7" id="KW-0067">ATP-binding</keyword>
<dbReference type="InterPro" id="IPR027417">
    <property type="entry name" value="P-loop_NTPase"/>
</dbReference>
<evidence type="ECO:0000259" key="12">
    <source>
        <dbReference type="PROSITE" id="PS50893"/>
    </source>
</evidence>
<feature type="transmembrane region" description="Helical" evidence="11">
    <location>
        <begin position="210"/>
        <end position="229"/>
    </location>
</feature>
<evidence type="ECO:0000256" key="1">
    <source>
        <dbReference type="ARBA" id="ARBA00004141"/>
    </source>
</evidence>
<dbReference type="EMBL" id="SELW01000657">
    <property type="protein sequence ID" value="TID14876.1"/>
    <property type="molecule type" value="Genomic_DNA"/>
</dbReference>
<organism evidence="14 15">
    <name type="scientific">Pichia inconspicua</name>
    <dbReference type="NCBI Taxonomy" id="52247"/>
    <lineage>
        <taxon>Eukaryota</taxon>
        <taxon>Fungi</taxon>
        <taxon>Dikarya</taxon>
        <taxon>Ascomycota</taxon>
        <taxon>Saccharomycotina</taxon>
        <taxon>Pichiomycetes</taxon>
        <taxon>Pichiales</taxon>
        <taxon>Pichiaceae</taxon>
        <taxon>Pichia</taxon>
    </lineage>
</organism>
<dbReference type="Pfam" id="PF00664">
    <property type="entry name" value="ABC_membrane"/>
    <property type="match status" value="2"/>
</dbReference>
<evidence type="ECO:0000313" key="14">
    <source>
        <dbReference type="EMBL" id="TID14876.1"/>
    </source>
</evidence>
<feature type="domain" description="ABC transporter" evidence="12">
    <location>
        <begin position="1119"/>
        <end position="1353"/>
    </location>
</feature>
<feature type="compositionally biased region" description="Acidic residues" evidence="10">
    <location>
        <begin position="736"/>
        <end position="750"/>
    </location>
</feature>
<evidence type="ECO:0000256" key="5">
    <source>
        <dbReference type="ARBA" id="ARBA00022737"/>
    </source>
</evidence>
<keyword evidence="3" id="KW-0813">Transport</keyword>
<evidence type="ECO:0000256" key="3">
    <source>
        <dbReference type="ARBA" id="ARBA00022448"/>
    </source>
</evidence>
<dbReference type="PROSITE" id="PS50929">
    <property type="entry name" value="ABC_TM1F"/>
    <property type="match status" value="2"/>
</dbReference>
<dbReference type="Pfam" id="PF00005">
    <property type="entry name" value="ABC_tran"/>
    <property type="match status" value="2"/>
</dbReference>
<evidence type="ECO:0000259" key="13">
    <source>
        <dbReference type="PROSITE" id="PS50929"/>
    </source>
</evidence>
<feature type="domain" description="ABC transmembrane type-1" evidence="13">
    <location>
        <begin position="170"/>
        <end position="439"/>
    </location>
</feature>
<gene>
    <name evidence="14" type="ORF">CANINC_004547</name>
</gene>
<feature type="transmembrane region" description="Helical" evidence="11">
    <location>
        <begin position="313"/>
        <end position="331"/>
    </location>
</feature>
<evidence type="ECO:0000256" key="8">
    <source>
        <dbReference type="ARBA" id="ARBA00022989"/>
    </source>
</evidence>
<dbReference type="CDD" id="cd03244">
    <property type="entry name" value="ABCC_MRP_domain2"/>
    <property type="match status" value="1"/>
</dbReference>
<keyword evidence="15" id="KW-1185">Reference proteome</keyword>
<dbReference type="OrthoDB" id="6500128at2759"/>
<evidence type="ECO:0000256" key="10">
    <source>
        <dbReference type="SAM" id="MobiDB-lite"/>
    </source>
</evidence>
<evidence type="ECO:0000256" key="11">
    <source>
        <dbReference type="SAM" id="Phobius"/>
    </source>
</evidence>
<accession>A0A4V6TTP4</accession>
<feature type="transmembrane region" description="Helical" evidence="11">
    <location>
        <begin position="181"/>
        <end position="198"/>
    </location>
</feature>
<evidence type="ECO:0008006" key="16">
    <source>
        <dbReference type="Google" id="ProtNLM"/>
    </source>
</evidence>
<dbReference type="CDD" id="cd18597">
    <property type="entry name" value="ABC_6TM_YOR1_D1_like"/>
    <property type="match status" value="1"/>
</dbReference>
<dbReference type="InterPro" id="IPR017871">
    <property type="entry name" value="ABC_transporter-like_CS"/>
</dbReference>
<feature type="transmembrane region" description="Helical" evidence="11">
    <location>
        <begin position="809"/>
        <end position="829"/>
    </location>
</feature>
<keyword evidence="5" id="KW-0677">Repeat</keyword>
<dbReference type="PROSITE" id="PS00211">
    <property type="entry name" value="ABC_TRANSPORTER_1"/>
    <property type="match status" value="1"/>
</dbReference>
<dbReference type="Proteomes" id="UP000307173">
    <property type="component" value="Unassembled WGS sequence"/>
</dbReference>
<dbReference type="FunFam" id="3.40.50.300:FF:000565">
    <property type="entry name" value="ABC bile acid transporter"/>
    <property type="match status" value="1"/>
</dbReference>
<dbReference type="GO" id="GO:0005524">
    <property type="term" value="F:ATP binding"/>
    <property type="evidence" value="ECO:0007669"/>
    <property type="project" value="UniProtKB-KW"/>
</dbReference>
<feature type="transmembrane region" description="Helical" evidence="11">
    <location>
        <begin position="841"/>
        <end position="868"/>
    </location>
</feature>
<dbReference type="CDD" id="cd18606">
    <property type="entry name" value="ABC_6TM_YOR1_D2_like"/>
    <property type="match status" value="1"/>
</dbReference>
<evidence type="ECO:0000256" key="2">
    <source>
        <dbReference type="ARBA" id="ARBA00009726"/>
    </source>
</evidence>
<dbReference type="GO" id="GO:0008559">
    <property type="term" value="F:ABC-type xenobiotic transporter activity"/>
    <property type="evidence" value="ECO:0007669"/>
    <property type="project" value="TreeGrafter"/>
</dbReference>
<evidence type="ECO:0000313" key="15">
    <source>
        <dbReference type="Proteomes" id="UP000307173"/>
    </source>
</evidence>
<feature type="domain" description="ABC transmembrane type-1" evidence="13">
    <location>
        <begin position="809"/>
        <end position="1083"/>
    </location>
</feature>
<evidence type="ECO:0000256" key="6">
    <source>
        <dbReference type="ARBA" id="ARBA00022741"/>
    </source>
</evidence>
<dbReference type="PANTHER" id="PTHR24223">
    <property type="entry name" value="ATP-BINDING CASSETTE SUB-FAMILY C"/>
    <property type="match status" value="1"/>
</dbReference>
<name>A0A4V6TTP4_9ASCO</name>